<dbReference type="AlphaFoldDB" id="A0A381N5D2"/>
<protein>
    <submittedName>
        <fullName evidence="1">Uncharacterized protein</fullName>
    </submittedName>
</protein>
<evidence type="ECO:0000313" key="1">
    <source>
        <dbReference type="EMBL" id="SUZ49816.1"/>
    </source>
</evidence>
<accession>A0A381N5D2</accession>
<name>A0A381N5D2_9ZZZZ</name>
<dbReference type="EMBL" id="UINC01000137">
    <property type="protein sequence ID" value="SUZ49816.1"/>
    <property type="molecule type" value="Genomic_DNA"/>
</dbReference>
<reference evidence="1" key="1">
    <citation type="submission" date="2018-05" db="EMBL/GenBank/DDBJ databases">
        <authorList>
            <person name="Lanie J.A."/>
            <person name="Ng W.-L."/>
            <person name="Kazmierczak K.M."/>
            <person name="Andrzejewski T.M."/>
            <person name="Davidsen T.M."/>
            <person name="Wayne K.J."/>
            <person name="Tettelin H."/>
            <person name="Glass J.I."/>
            <person name="Rusch D."/>
            <person name="Podicherti R."/>
            <person name="Tsui H.-C.T."/>
            <person name="Winkler M.E."/>
        </authorList>
    </citation>
    <scope>NUCLEOTIDE SEQUENCE</scope>
</reference>
<proteinExistence type="predicted"/>
<organism evidence="1">
    <name type="scientific">marine metagenome</name>
    <dbReference type="NCBI Taxonomy" id="408172"/>
    <lineage>
        <taxon>unclassified sequences</taxon>
        <taxon>metagenomes</taxon>
        <taxon>ecological metagenomes</taxon>
    </lineage>
</organism>
<sequence length="40" mass="4645">MRERRLLQATTKTMWLARERCDLSATSVLDARNSALRQPV</sequence>
<gene>
    <name evidence="1" type="ORF">METZ01_LOCUS2670</name>
</gene>